<evidence type="ECO:0000256" key="1">
    <source>
        <dbReference type="ARBA" id="ARBA00002219"/>
    </source>
</evidence>
<protein>
    <recommendedName>
        <fullName evidence="8">Fucolectin tachylectin-4 pentraxin-1 domain-containing protein</fullName>
    </recommendedName>
</protein>
<dbReference type="PANTHER" id="PTHR45713:SF6">
    <property type="entry name" value="F5_8 TYPE C DOMAIN-CONTAINING PROTEIN"/>
    <property type="match status" value="1"/>
</dbReference>
<evidence type="ECO:0000256" key="2">
    <source>
        <dbReference type="ARBA" id="ARBA00010147"/>
    </source>
</evidence>
<keyword evidence="6" id="KW-0106">Calcium</keyword>
<dbReference type="InterPro" id="IPR051941">
    <property type="entry name" value="BG_Antigen-Binding_Lectin"/>
</dbReference>
<evidence type="ECO:0000313" key="10">
    <source>
        <dbReference type="Proteomes" id="UP000030746"/>
    </source>
</evidence>
<keyword evidence="7" id="KW-1015">Disulfide bond</keyword>
<comment type="subunit">
    <text evidence="3">Homotrimer.</text>
</comment>
<evidence type="ECO:0000313" key="9">
    <source>
        <dbReference type="EMBL" id="ESP00824.1"/>
    </source>
</evidence>
<dbReference type="Gene3D" id="2.60.120.260">
    <property type="entry name" value="Galactose-binding domain-like"/>
    <property type="match status" value="1"/>
</dbReference>
<dbReference type="HOGENOM" id="CLU_945172_0_0_1"/>
<gene>
    <name evidence="9" type="ORF">LOTGIDRAFT_176465</name>
</gene>
<dbReference type="InterPro" id="IPR008979">
    <property type="entry name" value="Galactose-bd-like_sf"/>
</dbReference>
<evidence type="ECO:0000256" key="4">
    <source>
        <dbReference type="ARBA" id="ARBA00022723"/>
    </source>
</evidence>
<feature type="domain" description="Fucolectin tachylectin-4 pentraxin-1" evidence="8">
    <location>
        <begin position="152"/>
        <end position="293"/>
    </location>
</feature>
<dbReference type="PANTHER" id="PTHR45713">
    <property type="entry name" value="FTP DOMAIN-CONTAINING PROTEIN"/>
    <property type="match status" value="1"/>
</dbReference>
<keyword evidence="10" id="KW-1185">Reference proteome</keyword>
<accession>V4AA01</accession>
<feature type="non-terminal residue" evidence="9">
    <location>
        <position position="1"/>
    </location>
</feature>
<dbReference type="SUPFAM" id="SSF49785">
    <property type="entry name" value="Galactose-binding domain-like"/>
    <property type="match status" value="1"/>
</dbReference>
<keyword evidence="4" id="KW-0479">Metal-binding</keyword>
<dbReference type="GO" id="GO:0042806">
    <property type="term" value="F:fucose binding"/>
    <property type="evidence" value="ECO:0007669"/>
    <property type="project" value="UniProtKB-ARBA"/>
</dbReference>
<sequence length="295" mass="34360">YNFGYRNSYTCHCLYNKRCDAVTSVCCNECYNVIFTGYNFGYRNSYTCHCLYNERCDAVTSVCCNECYNVIFTGYNFGYRNSYTCHCLYNERCDTVTSVCCNECYNVIFTGYNFGHRNSYTCHCLYNERCDAITGFCNSGCLRGWGGPSCQQENIALDTRYVFQSGIFKNDRSQYGPELVVDGYTDTNRDTHYCSDTDYSPWAWWYIDLQHQYFLKTFHRDDKLEYLKGFSVYIDNELCFQHPGTSNPPAVYPIECNRSITGRYVNISNNKPDEPRHFLTLCEVEIYGGVPTHFA</sequence>
<evidence type="ECO:0000256" key="7">
    <source>
        <dbReference type="ARBA" id="ARBA00023157"/>
    </source>
</evidence>
<dbReference type="EMBL" id="KB200657">
    <property type="protein sequence ID" value="ESP00824.1"/>
    <property type="molecule type" value="Genomic_DNA"/>
</dbReference>
<evidence type="ECO:0000256" key="3">
    <source>
        <dbReference type="ARBA" id="ARBA00011233"/>
    </source>
</evidence>
<proteinExistence type="inferred from homology"/>
<keyword evidence="5" id="KW-0430">Lectin</keyword>
<comment type="function">
    <text evidence="1">Acts as a defensive agent. Recognizes blood group fucosylated oligosaccharides including A, B, H and Lewis B-type antigens. Does not recognize Lewis A antigen and has low affinity for monovalent haptens.</text>
</comment>
<dbReference type="Proteomes" id="UP000030746">
    <property type="component" value="Unassembled WGS sequence"/>
</dbReference>
<dbReference type="SMART" id="SM00607">
    <property type="entry name" value="FTP"/>
    <property type="match status" value="1"/>
</dbReference>
<comment type="similarity">
    <text evidence="2">Belongs to the fucolectin family.</text>
</comment>
<dbReference type="CTD" id="20243783"/>
<name>V4AA01_LOTGI</name>
<dbReference type="RefSeq" id="XP_009048489.1">
    <property type="nucleotide sequence ID" value="XM_009050241.1"/>
</dbReference>
<dbReference type="GO" id="GO:0046872">
    <property type="term" value="F:metal ion binding"/>
    <property type="evidence" value="ECO:0007669"/>
    <property type="project" value="UniProtKB-KW"/>
</dbReference>
<dbReference type="KEGG" id="lgi:LOTGIDRAFT_176465"/>
<evidence type="ECO:0000256" key="6">
    <source>
        <dbReference type="ARBA" id="ARBA00022837"/>
    </source>
</evidence>
<dbReference type="GO" id="GO:0010185">
    <property type="term" value="P:regulation of cellular defense response"/>
    <property type="evidence" value="ECO:0007669"/>
    <property type="project" value="UniProtKB-ARBA"/>
</dbReference>
<dbReference type="AlphaFoldDB" id="V4AA01"/>
<organism evidence="9 10">
    <name type="scientific">Lottia gigantea</name>
    <name type="common">Giant owl limpet</name>
    <dbReference type="NCBI Taxonomy" id="225164"/>
    <lineage>
        <taxon>Eukaryota</taxon>
        <taxon>Metazoa</taxon>
        <taxon>Spiralia</taxon>
        <taxon>Lophotrochozoa</taxon>
        <taxon>Mollusca</taxon>
        <taxon>Gastropoda</taxon>
        <taxon>Patellogastropoda</taxon>
        <taxon>Lottioidea</taxon>
        <taxon>Lottiidae</taxon>
        <taxon>Lottia</taxon>
    </lineage>
</organism>
<evidence type="ECO:0000259" key="8">
    <source>
        <dbReference type="SMART" id="SM00607"/>
    </source>
</evidence>
<evidence type="ECO:0000256" key="5">
    <source>
        <dbReference type="ARBA" id="ARBA00022734"/>
    </source>
</evidence>
<dbReference type="GeneID" id="20243783"/>
<reference evidence="9 10" key="1">
    <citation type="journal article" date="2013" name="Nature">
        <title>Insights into bilaterian evolution from three spiralian genomes.</title>
        <authorList>
            <person name="Simakov O."/>
            <person name="Marletaz F."/>
            <person name="Cho S.J."/>
            <person name="Edsinger-Gonzales E."/>
            <person name="Havlak P."/>
            <person name="Hellsten U."/>
            <person name="Kuo D.H."/>
            <person name="Larsson T."/>
            <person name="Lv J."/>
            <person name="Arendt D."/>
            <person name="Savage R."/>
            <person name="Osoegawa K."/>
            <person name="de Jong P."/>
            <person name="Grimwood J."/>
            <person name="Chapman J.A."/>
            <person name="Shapiro H."/>
            <person name="Aerts A."/>
            <person name="Otillar R.P."/>
            <person name="Terry A.Y."/>
            <person name="Boore J.L."/>
            <person name="Grigoriev I.V."/>
            <person name="Lindberg D.R."/>
            <person name="Seaver E.C."/>
            <person name="Weisblat D.A."/>
            <person name="Putnam N.H."/>
            <person name="Rokhsar D.S."/>
        </authorList>
    </citation>
    <scope>NUCLEOTIDE SEQUENCE [LARGE SCALE GENOMIC DNA]</scope>
</reference>
<dbReference type="OrthoDB" id="6159059at2759"/>
<dbReference type="InterPro" id="IPR006585">
    <property type="entry name" value="FTP1"/>
</dbReference>
<dbReference type="GO" id="GO:0001868">
    <property type="term" value="P:regulation of complement activation, lectin pathway"/>
    <property type="evidence" value="ECO:0007669"/>
    <property type="project" value="UniProtKB-ARBA"/>
</dbReference>
<dbReference type="OMA" id="NASIVKW"/>